<dbReference type="EMBL" id="CADCVJ010000181">
    <property type="protein sequence ID" value="CAA9482949.1"/>
    <property type="molecule type" value="Genomic_DNA"/>
</dbReference>
<feature type="compositionally biased region" description="Basic and acidic residues" evidence="1">
    <location>
        <begin position="54"/>
        <end position="67"/>
    </location>
</feature>
<feature type="non-terminal residue" evidence="2">
    <location>
        <position position="1"/>
    </location>
</feature>
<evidence type="ECO:0000256" key="1">
    <source>
        <dbReference type="SAM" id="MobiDB-lite"/>
    </source>
</evidence>
<sequence>GPRRRPADQGAGPVEHRPRRRRRAGGRRGPGQRAQLGHRLRAVLRRRAVAGAGGRDRDARPRGDLRDPRRHSAGVAAGRPAAGRRAGQPRRPRARGRGDRLHRSALLAGVQPRRLGDHRGGARAALRHGGPAAAPARGGAWL</sequence>
<keyword evidence="2" id="KW-0449">Lipoprotein</keyword>
<gene>
    <name evidence="2" type="ORF">AVDCRST_MAG38-2135</name>
</gene>
<feature type="compositionally biased region" description="Basic residues" evidence="1">
    <location>
        <begin position="17"/>
        <end position="26"/>
    </location>
</feature>
<feature type="compositionally biased region" description="Low complexity" evidence="1">
    <location>
        <begin position="122"/>
        <end position="142"/>
    </location>
</feature>
<name>A0A6J4S016_9ACTN</name>
<evidence type="ECO:0000313" key="2">
    <source>
        <dbReference type="EMBL" id="CAA9482949.1"/>
    </source>
</evidence>
<dbReference type="GO" id="GO:0004190">
    <property type="term" value="F:aspartic-type endopeptidase activity"/>
    <property type="evidence" value="ECO:0007669"/>
    <property type="project" value="UniProtKB-EC"/>
</dbReference>
<keyword evidence="2" id="KW-0378">Hydrolase</keyword>
<feature type="non-terminal residue" evidence="2">
    <location>
        <position position="142"/>
    </location>
</feature>
<protein>
    <submittedName>
        <fullName evidence="2">Lipoprotein signal peptidase</fullName>
        <ecNumber evidence="2">3.4.23.36</ecNumber>
    </submittedName>
</protein>
<accession>A0A6J4S016</accession>
<proteinExistence type="predicted"/>
<dbReference type="AlphaFoldDB" id="A0A6J4S016"/>
<dbReference type="EC" id="3.4.23.36" evidence="2"/>
<feature type="compositionally biased region" description="Basic residues" evidence="1">
    <location>
        <begin position="36"/>
        <end position="48"/>
    </location>
</feature>
<reference evidence="2" key="1">
    <citation type="submission" date="2020-02" db="EMBL/GenBank/DDBJ databases">
        <authorList>
            <person name="Meier V. D."/>
        </authorList>
    </citation>
    <scope>NUCLEOTIDE SEQUENCE</scope>
    <source>
        <strain evidence="2">AVDCRST_MAG38</strain>
    </source>
</reference>
<feature type="region of interest" description="Disordered" evidence="1">
    <location>
        <begin position="1"/>
        <end position="142"/>
    </location>
</feature>
<feature type="compositionally biased region" description="Low complexity" evidence="1">
    <location>
        <begin position="73"/>
        <end position="86"/>
    </location>
</feature>
<organism evidence="2">
    <name type="scientific">uncultured Solirubrobacteraceae bacterium</name>
    <dbReference type="NCBI Taxonomy" id="1162706"/>
    <lineage>
        <taxon>Bacteria</taxon>
        <taxon>Bacillati</taxon>
        <taxon>Actinomycetota</taxon>
        <taxon>Thermoleophilia</taxon>
        <taxon>Solirubrobacterales</taxon>
        <taxon>Solirubrobacteraceae</taxon>
        <taxon>environmental samples</taxon>
    </lineage>
</organism>